<evidence type="ECO:0000313" key="1">
    <source>
        <dbReference type="EMBL" id="ALU33884.1"/>
    </source>
</evidence>
<protein>
    <submittedName>
        <fullName evidence="1">NADH dehydrogenase subunit 3</fullName>
    </submittedName>
</protein>
<dbReference type="AlphaFoldDB" id="A0A0U3FL66"/>
<name>A0A0U3FL66_DEMFO</name>
<organism evidence="1">
    <name type="scientific">Demodex folliculorum</name>
    <name type="common">Face mite</name>
    <dbReference type="NCBI Taxonomy" id="481310"/>
    <lineage>
        <taxon>Eukaryota</taxon>
        <taxon>Metazoa</taxon>
        <taxon>Ecdysozoa</taxon>
        <taxon>Arthropoda</taxon>
        <taxon>Chelicerata</taxon>
        <taxon>Arachnida</taxon>
        <taxon>Acari</taxon>
        <taxon>Acariformes</taxon>
        <taxon>Trombidiformes</taxon>
        <taxon>Prostigmata</taxon>
        <taxon>Eleutherengona</taxon>
        <taxon>Raphignathae</taxon>
        <taxon>Cheyletoidea</taxon>
        <taxon>Demodicidae</taxon>
        <taxon>Demodex</taxon>
    </lineage>
</organism>
<proteinExistence type="predicted"/>
<feature type="non-terminal residue" evidence="1">
    <location>
        <position position="31"/>
    </location>
</feature>
<keyword evidence="1" id="KW-0496">Mitochondrion</keyword>
<reference evidence="1" key="1">
    <citation type="journal article" date="2015" name="Proc. Natl. Acad. Sci. U.S.A.">
        <title>Global divergence of the human follicle mite Demodex folliculorum: Persistent associations between host ancestry and mite lineages.</title>
        <authorList>
            <person name="Palopoli M.F."/>
            <person name="Fergus D.J."/>
            <person name="Minot S."/>
            <person name="Pei D.T."/>
            <person name="Simison W.B."/>
            <person name="Fernandez-Silva I."/>
            <person name="Thoemmes M.S."/>
            <person name="Dunn R.R."/>
            <person name="Trautwein M."/>
        </authorList>
    </citation>
    <scope>NUCLEOTIDE SEQUENCE</scope>
    <source>
        <strain evidence="1">610F_SA</strain>
    </source>
</reference>
<geneLocation type="mitochondrion" evidence="1"/>
<sequence length="31" mass="3390">MKNMTAAMMMMIALILMAVNKLASQKDKSSS</sequence>
<dbReference type="EMBL" id="KU174833">
    <property type="protein sequence ID" value="ALU33884.1"/>
    <property type="molecule type" value="Genomic_DNA"/>
</dbReference>
<accession>A0A0U3FL66</accession>